<feature type="region of interest" description="Disordered" evidence="1">
    <location>
        <begin position="409"/>
        <end position="462"/>
    </location>
</feature>
<feature type="region of interest" description="Disordered" evidence="1">
    <location>
        <begin position="1270"/>
        <end position="1294"/>
    </location>
</feature>
<dbReference type="EMBL" id="GEEE01008543">
    <property type="protein sequence ID" value="JAP54682.1"/>
    <property type="molecule type" value="Transcribed_RNA"/>
</dbReference>
<feature type="region of interest" description="Disordered" evidence="1">
    <location>
        <begin position="583"/>
        <end position="641"/>
    </location>
</feature>
<evidence type="ECO:0000256" key="1">
    <source>
        <dbReference type="SAM" id="MobiDB-lite"/>
    </source>
</evidence>
<name>A0A0X3Q1M1_SCHSO</name>
<feature type="compositionally biased region" description="Polar residues" evidence="1">
    <location>
        <begin position="946"/>
        <end position="955"/>
    </location>
</feature>
<feature type="region of interest" description="Disordered" evidence="1">
    <location>
        <begin position="1077"/>
        <end position="1109"/>
    </location>
</feature>
<reference evidence="2" key="1">
    <citation type="submission" date="2016-01" db="EMBL/GenBank/DDBJ databases">
        <title>Reference transcriptome for the parasite Schistocephalus solidus: insights into the molecular evolution of parasitism.</title>
        <authorList>
            <person name="Hebert F.O."/>
            <person name="Grambauer S."/>
            <person name="Barber I."/>
            <person name="Landry C.R."/>
            <person name="Aubin-Horth N."/>
        </authorList>
    </citation>
    <scope>NUCLEOTIDE SEQUENCE</scope>
</reference>
<feature type="region of interest" description="Disordered" evidence="1">
    <location>
        <begin position="946"/>
        <end position="983"/>
    </location>
</feature>
<organism evidence="2">
    <name type="scientific">Schistocephalus solidus</name>
    <name type="common">Tapeworm</name>
    <dbReference type="NCBI Taxonomy" id="70667"/>
    <lineage>
        <taxon>Eukaryota</taxon>
        <taxon>Metazoa</taxon>
        <taxon>Spiralia</taxon>
        <taxon>Lophotrochozoa</taxon>
        <taxon>Platyhelminthes</taxon>
        <taxon>Cestoda</taxon>
        <taxon>Eucestoda</taxon>
        <taxon>Diphyllobothriidea</taxon>
        <taxon>Diphyllobothriidae</taxon>
        <taxon>Schistocephalus</taxon>
    </lineage>
</organism>
<feature type="compositionally biased region" description="Low complexity" evidence="1">
    <location>
        <begin position="583"/>
        <end position="594"/>
    </location>
</feature>
<protein>
    <submittedName>
        <fullName evidence="2">Uncharacterized protein</fullName>
    </submittedName>
</protein>
<feature type="compositionally biased region" description="Low complexity" evidence="1">
    <location>
        <begin position="355"/>
        <end position="375"/>
    </location>
</feature>
<feature type="compositionally biased region" description="Polar residues" evidence="1">
    <location>
        <begin position="1098"/>
        <end position="1109"/>
    </location>
</feature>
<accession>A0A0X3Q1M1</accession>
<evidence type="ECO:0000313" key="2">
    <source>
        <dbReference type="EMBL" id="JAP54682.1"/>
    </source>
</evidence>
<feature type="compositionally biased region" description="Polar residues" evidence="1">
    <location>
        <begin position="409"/>
        <end position="430"/>
    </location>
</feature>
<feature type="compositionally biased region" description="Low complexity" evidence="1">
    <location>
        <begin position="611"/>
        <end position="625"/>
    </location>
</feature>
<proteinExistence type="predicted"/>
<feature type="compositionally biased region" description="Pro residues" evidence="1">
    <location>
        <begin position="1220"/>
        <end position="1231"/>
    </location>
</feature>
<feature type="region of interest" description="Disordered" evidence="1">
    <location>
        <begin position="1364"/>
        <end position="1389"/>
    </location>
</feature>
<feature type="compositionally biased region" description="Basic residues" evidence="1">
    <location>
        <begin position="431"/>
        <end position="449"/>
    </location>
</feature>
<gene>
    <name evidence="2" type="ORF">TR101353</name>
</gene>
<feature type="region of interest" description="Disordered" evidence="1">
    <location>
        <begin position="1181"/>
        <end position="1255"/>
    </location>
</feature>
<feature type="region of interest" description="Disordered" evidence="1">
    <location>
        <begin position="236"/>
        <end position="279"/>
    </location>
</feature>
<feature type="compositionally biased region" description="Polar residues" evidence="1">
    <location>
        <begin position="1234"/>
        <end position="1246"/>
    </location>
</feature>
<feature type="compositionally biased region" description="Low complexity" evidence="1">
    <location>
        <begin position="966"/>
        <end position="980"/>
    </location>
</feature>
<feature type="region of interest" description="Disordered" evidence="1">
    <location>
        <begin position="518"/>
        <end position="537"/>
    </location>
</feature>
<feature type="compositionally biased region" description="Polar residues" evidence="1">
    <location>
        <begin position="1278"/>
        <end position="1288"/>
    </location>
</feature>
<sequence length="1412" mass="150351">MNRSRVRCRRRNNNLLRTPGLRKDLLATDNALGISHLTTRVVEAVPWTAKTSSRHVASTSELEQNSAIKSVKREGRRRCLAPARKAKNLKFTNGIRIRTFRSLKRIKAGVPSMLSRHPPMPDATDSTLDMTEKSFAIKEGEKQTLLQFVSPAPDLLPCCNTLSLTRDVCTPSIQHGLNTTFPSHFEETVIEGFSVLAFNSAGDMLLYSRMAGAEMLAKDAAAAAAAVAACSLENGGTSAATRDRPSRRSRAAALASAGGDGGGGASCPTGHGNKRALSSLPASGLDQATASKMDELQDLTAVGGHSSSLLQPLSIDTDDLVHDIEATPEALLSDRGCHLLAFHQSQSENGDPHGSPKAAASLSLSSSSASPSSSSMVATNHITPTDALPGGFSKHEVVSTCDRVRRSCSFTGSDTSPPDLSPVHQQTLPSQHRKRTPKTARSAPNRKMRWSQGKNSARDEDPFVTASGSCFSGLKYSRAPPGIPASAPLLSPAGLSPSKLNTSNAIAEDKSIASLGVKAQEGDASGESTKSSVPADQLATDNAVPVLTKSMSRFSIAVLTGDDSACPNLDPTALPAVTSVSSSFVRPVVSTTPPRRTPHQTAKKGLGTPVSPSSSSKRSPTTCKSRVSHRSPDVKPSLPLSNGAAGAYDTLSYPPVPSPPCSSSSTTIAVGAFPFRQSSEWFSKLSRLSNTNSLSEEQVVEIAQHILYDPVFREGVTALPCFDDLSTRLALIWSRLFDPPRSCPPQSFEQFPLNAFNTHADLLAQLAYTKPPENLPPAVPFDGGFPCRPPFIPLLTPLPNTLLPGGLPFSMGPPPLHLPSFIPPQLNGRSYDELPAMPGLTPAPFRPGLPPGHSQPCASDLPVESQSSVHSKHPASSFTSTLSASDSSQKAPWVPSASEFVPSGWDAWESVLGSLSTNSQIQRKLSNPPAGAVDLSVTPCQSVPSFGQLTSTNPLRSHGSVKPELSGSCSRSSKGPSSSGMPLPTEFKLPHLRDCPLIDQRDYQNPHPVPASLAYMGRKHSPKQPSIPRFCNVLKLENTVPGNGSNAHVRIAFHIVRDKYASSFNLNSSKSRLPWFNNSRLPRPRATRPSGRTEKRTTVGNFPSVTSTNLMPPLLPSPATPAFNSPPQLSSQFTNPEEFMAKFLENMFSQLPAAAAAAAAFPNMAFNMTEMQEHFSRALDSNHLPLTTPNPVTFEGSVPGPPAPSSVIDLTRPERIPQMLFPPPPPPPPQPFQTSSRPTASSQTTSEKTRYSKTRTPICTNAIKRSCDPGFGLPSEAGTRTSHNQPQRHGSPLTRFPTTSAGMPFLKPPAPEPVRAPEGANGASATCALDLEAKRRRFHASDGPEFDFTAAAAAAAVASRLRASPKDRRDWSLGHAGSSRNLPPPEPSSATMQSLLNVVGNCHRSHQNLNPL</sequence>
<feature type="region of interest" description="Disordered" evidence="1">
    <location>
        <begin position="345"/>
        <end position="378"/>
    </location>
</feature>
<feature type="compositionally biased region" description="Low complexity" evidence="1">
    <location>
        <begin position="875"/>
        <end position="888"/>
    </location>
</feature>
<feature type="region of interest" description="Disordered" evidence="1">
    <location>
        <begin position="832"/>
        <end position="896"/>
    </location>
</feature>